<evidence type="ECO:0000259" key="1">
    <source>
        <dbReference type="Pfam" id="PF03807"/>
    </source>
</evidence>
<dbReference type="Proteomes" id="UP000295606">
    <property type="component" value="Unassembled WGS sequence"/>
</dbReference>
<comment type="caution">
    <text evidence="2">The sequence shown here is derived from an EMBL/GenBank/DDBJ whole genome shotgun (WGS) entry which is preliminary data.</text>
</comment>
<dbReference type="EMBL" id="SMOD01000104">
    <property type="protein sequence ID" value="TDG01851.1"/>
    <property type="molecule type" value="Genomic_DNA"/>
</dbReference>
<dbReference type="InterPro" id="IPR028939">
    <property type="entry name" value="P5C_Rdtase_cat_N"/>
</dbReference>
<feature type="domain" description="Pyrroline-5-carboxylate reductase catalytic N-terminal" evidence="1">
    <location>
        <begin position="2"/>
        <end position="40"/>
    </location>
</feature>
<evidence type="ECO:0000313" key="2">
    <source>
        <dbReference type="EMBL" id="TDG01851.1"/>
    </source>
</evidence>
<proteinExistence type="predicted"/>
<organism evidence="2 3">
    <name type="scientific">Paraburkholderia guartelaensis</name>
    <dbReference type="NCBI Taxonomy" id="2546446"/>
    <lineage>
        <taxon>Bacteria</taxon>
        <taxon>Pseudomonadati</taxon>
        <taxon>Pseudomonadota</taxon>
        <taxon>Betaproteobacteria</taxon>
        <taxon>Burkholderiales</taxon>
        <taxon>Burkholderiaceae</taxon>
        <taxon>Paraburkholderia</taxon>
    </lineage>
</organism>
<dbReference type="Pfam" id="PF03807">
    <property type="entry name" value="F420_oxidored"/>
    <property type="match status" value="1"/>
</dbReference>
<name>A0A4R5L0U3_9BURK</name>
<dbReference type="InterPro" id="IPR036291">
    <property type="entry name" value="NAD(P)-bd_dom_sf"/>
</dbReference>
<dbReference type="SUPFAM" id="SSF51735">
    <property type="entry name" value="NAD(P)-binding Rossmann-fold domains"/>
    <property type="match status" value="1"/>
</dbReference>
<dbReference type="Gene3D" id="3.40.50.720">
    <property type="entry name" value="NAD(P)-binding Rossmann-like Domain"/>
    <property type="match status" value="1"/>
</dbReference>
<sequence>MKIGFIGAGLIGGGLARLAVQAGHEVIVSNSRDPRTLFSVVAGGSRPRRHRS</sequence>
<reference evidence="2 3" key="1">
    <citation type="submission" date="2019-03" db="EMBL/GenBank/DDBJ databases">
        <title>Paraburkholderia sp. isolated from native Mimosa gymnas in Guartela State Park, Brazil.</title>
        <authorList>
            <person name="Paulitsch F."/>
            <person name="Hungria M."/>
            <person name="Delamuta J.R.M."/>
            <person name="Ribeiro R.A."/>
            <person name="Dall'Agnol R."/>
            <person name="Silva J.S.B."/>
        </authorList>
    </citation>
    <scope>NUCLEOTIDE SEQUENCE [LARGE SCALE GENOMIC DNA]</scope>
    <source>
        <strain evidence="2 3">CNPSo 3008</strain>
    </source>
</reference>
<evidence type="ECO:0000313" key="3">
    <source>
        <dbReference type="Proteomes" id="UP000295606"/>
    </source>
</evidence>
<dbReference type="RefSeq" id="WP_133191107.1">
    <property type="nucleotide sequence ID" value="NZ_SMOD01000104.1"/>
</dbReference>
<protein>
    <recommendedName>
        <fullName evidence="1">Pyrroline-5-carboxylate reductase catalytic N-terminal domain-containing protein</fullName>
    </recommendedName>
</protein>
<dbReference type="AlphaFoldDB" id="A0A4R5L0U3"/>
<accession>A0A4R5L0U3</accession>
<gene>
    <name evidence="2" type="ORF">E1N52_42865</name>
</gene>